<feature type="domain" description="Carrier" evidence="4">
    <location>
        <begin position="3573"/>
        <end position="3650"/>
    </location>
</feature>
<dbReference type="InterPro" id="IPR006162">
    <property type="entry name" value="Ppantetheine_attach_site"/>
</dbReference>
<dbReference type="Gene3D" id="3.30.559.10">
    <property type="entry name" value="Chloramphenicol acetyltransferase-like domain"/>
    <property type="match status" value="5"/>
</dbReference>
<dbReference type="InterPro" id="IPR029058">
    <property type="entry name" value="AB_hydrolase_fold"/>
</dbReference>
<comment type="cofactor">
    <cofactor evidence="1">
        <name>pantetheine 4'-phosphate</name>
        <dbReference type="ChEBI" id="CHEBI:47942"/>
    </cofactor>
</comment>
<accession>A0A495RJ17</accession>
<evidence type="ECO:0000256" key="1">
    <source>
        <dbReference type="ARBA" id="ARBA00001957"/>
    </source>
</evidence>
<dbReference type="PANTHER" id="PTHR45527:SF1">
    <property type="entry name" value="FATTY ACID SYNTHASE"/>
    <property type="match status" value="1"/>
</dbReference>
<evidence type="ECO:0000256" key="3">
    <source>
        <dbReference type="ARBA" id="ARBA00022553"/>
    </source>
</evidence>
<dbReference type="Pfam" id="PF00550">
    <property type="entry name" value="PP-binding"/>
    <property type="match status" value="4"/>
</dbReference>
<dbReference type="InterPro" id="IPR000873">
    <property type="entry name" value="AMP-dep_synth/lig_dom"/>
</dbReference>
<dbReference type="SMART" id="SM00823">
    <property type="entry name" value="PKS_PP"/>
    <property type="match status" value="4"/>
</dbReference>
<dbReference type="OrthoDB" id="9757559at2"/>
<dbReference type="CDD" id="cd19531">
    <property type="entry name" value="LCL_NRPS-like"/>
    <property type="match status" value="2"/>
</dbReference>
<dbReference type="FunFam" id="3.40.50.980:FF:000001">
    <property type="entry name" value="Non-ribosomal peptide synthetase"/>
    <property type="match status" value="4"/>
</dbReference>
<dbReference type="Gene3D" id="2.30.38.10">
    <property type="entry name" value="Luciferase, Domain 3"/>
    <property type="match status" value="4"/>
</dbReference>
<protein>
    <submittedName>
        <fullName evidence="5">Non-ribosomal peptide synthase protein (TIGR01720 family)/amino acid adenylation domain-containing protein</fullName>
    </submittedName>
</protein>
<dbReference type="NCBIfam" id="NF003417">
    <property type="entry name" value="PRK04813.1"/>
    <property type="match status" value="4"/>
</dbReference>
<dbReference type="CDD" id="cd05930">
    <property type="entry name" value="A_NRPS"/>
    <property type="match status" value="2"/>
</dbReference>
<proteinExistence type="predicted"/>
<evidence type="ECO:0000313" key="6">
    <source>
        <dbReference type="Proteomes" id="UP000278542"/>
    </source>
</evidence>
<dbReference type="InterPro" id="IPR009081">
    <property type="entry name" value="PP-bd_ACP"/>
</dbReference>
<gene>
    <name evidence="5" type="ORF">DES39_0768</name>
</gene>
<dbReference type="Pfam" id="PF00975">
    <property type="entry name" value="Thioesterase"/>
    <property type="match status" value="1"/>
</dbReference>
<dbReference type="GO" id="GO:0044550">
    <property type="term" value="P:secondary metabolite biosynthetic process"/>
    <property type="evidence" value="ECO:0007669"/>
    <property type="project" value="UniProtKB-ARBA"/>
</dbReference>
<dbReference type="InterPro" id="IPR020845">
    <property type="entry name" value="AMP-binding_CS"/>
</dbReference>
<dbReference type="Gene3D" id="3.40.50.1820">
    <property type="entry name" value="alpha/beta hydrolase"/>
    <property type="match status" value="1"/>
</dbReference>
<evidence type="ECO:0000256" key="2">
    <source>
        <dbReference type="ARBA" id="ARBA00022450"/>
    </source>
</evidence>
<dbReference type="Gene3D" id="1.10.1200.10">
    <property type="entry name" value="ACP-like"/>
    <property type="match status" value="3"/>
</dbReference>
<dbReference type="GO" id="GO:0031177">
    <property type="term" value="F:phosphopantetheine binding"/>
    <property type="evidence" value="ECO:0007669"/>
    <property type="project" value="InterPro"/>
</dbReference>
<dbReference type="Gene3D" id="3.40.50.980">
    <property type="match status" value="8"/>
</dbReference>
<dbReference type="FunFam" id="3.40.50.980:FF:000002">
    <property type="entry name" value="Enterobactin synthetase component F"/>
    <property type="match status" value="1"/>
</dbReference>
<dbReference type="InterPro" id="IPR001242">
    <property type="entry name" value="Condensation_dom"/>
</dbReference>
<dbReference type="PROSITE" id="PS00012">
    <property type="entry name" value="PHOSPHOPANTETHEINE"/>
    <property type="match status" value="3"/>
</dbReference>
<dbReference type="InterPro" id="IPR001031">
    <property type="entry name" value="Thioesterase"/>
</dbReference>
<dbReference type="NCBIfam" id="TIGR01733">
    <property type="entry name" value="AA-adenyl-dom"/>
    <property type="match status" value="4"/>
</dbReference>
<dbReference type="SUPFAM" id="SSF53474">
    <property type="entry name" value="alpha/beta-Hydrolases"/>
    <property type="match status" value="1"/>
</dbReference>
<dbReference type="InterPro" id="IPR020806">
    <property type="entry name" value="PKS_PP-bd"/>
</dbReference>
<dbReference type="InterPro" id="IPR045851">
    <property type="entry name" value="AMP-bd_C_sf"/>
</dbReference>
<dbReference type="InterPro" id="IPR036736">
    <property type="entry name" value="ACP-like_sf"/>
</dbReference>
<keyword evidence="6" id="KW-1185">Reference proteome</keyword>
<dbReference type="FunFam" id="3.40.50.12780:FF:000012">
    <property type="entry name" value="Non-ribosomal peptide synthetase"/>
    <property type="match status" value="3"/>
</dbReference>
<sequence>MQKVKLTPYQSIFYYEWLSNPSRTDYNIVADNIISGEIDLQRLMDSFEKLIHEHFISCHTISNQADGIFWQPKGRTPINELFTYHDYPLSNDEINQLVSAPFDLENSTPARVDVINLGEQRYRVIFSFHHIMVDGVSTQEFWTKISQNYNSIDYVVPSIDEQTKLHQQLNDTFDDIMAKQKRHMTDFWQKQLKEVKNIDLTFLKSPKISSDNSNEFKPFITEYLFSYDEQINKKIRTLRRQYKMTTYMFGQLVLALLLHKMANQSDIPLVYPIVLNEGKALLYGAHVNTIPVVYHFKHHSTLQSVIDDVINYHKEVKQTGAKYLPIYDIMQYAENSNILDVAFVQTFFRDHGLNLDGIADECVNHEFQIDLSNKLVFEQEEHNHQLNYRVKFNEQQLDGSLVKQFIALYQSLFLTLLDYLTSDRAHVAINDIELLDRNAYQHLVYELNQTEKPYEQDKIVAQLFEEQCQKTPFNTAVIFEQTELTYAELNAKANRLAHYLKAEFDIKPNELVGLYLDRSEHIIVCILAILKAGGAYVPMDPNAPDERNSFIIQDANLKAVITLGNYAKKISTLVADLAVISVNCSQFNLMLHNYSTDNVAVNTTVNDLAYAIYTSGTTGNPKGTLIEQHNINRLIINANFVELNESDRIVSIAGYQFDASTYEIFGALLNGAAVVIATKDNFLDLEKFNQLIEQHNITNFFATATFFNTLVDAQLPNLARLRCVLAGGEALSAVHVNKFLKRYPHVKLVNGYGPTETTTFALTYLANQSRFAFMHNVPIGKPLSNTTLYILDENCRPVPKGCIGELYIGGAGVGRGYLNNPEMTNKVFIDNPFQTEEQQARSYNNRIYKTGDLVRYLPDGNVEYIGRNDFQVKIRGFRIELGEIESRLMTHPQIKQALVVALNHGAGHKYLVAYYVADNPLLQDELADYLQQTLPEYMVPSAFVYLESMPVNINGKIDRQALPVPSLQRQTDYVKPTTQSEQQLVAIIAEILGLEQTSVSIIDDFYRLGGNSILAIKLSSKIARAFNRAVRVADIFTYRTAQALAVFIDGNNQQRQSITIMPIDNPQQQLLSFAQERLWFIDCYEGGSNAYNIPLVFQLLPGTNMRFVEQALHSIIERHEILRTLIKTNQAGIGYQHVIDLQLTPFTLNTIDCANQAELDKAIYAHVNRVFSLAQEFPISVNHYRLASDNYMSIIIHHVAFDGWSTDLFFDEFFRLYQHFSMCCADDYALSTNSVLAPVEVQYKDFALWQREYLQGEVIAEQLLFWQQQLAGFEPLNLPTDYVRPLQIDYHGQDIRFELDAALSKQIRSLANELNVSVYSVLLSGFYLLLGAFSNQKDIVVGSPIAGRHYQGIENTLGFFVNTLALRQSIEPKACLTDFILQTSKLVEQAQSHQDLPFERLVDALAIEKDASRHPIFQVMFGVQSFGSSVSQGDIAQVVKLYQSDNIHQSAKFDMTVMLDDSKPTISGLFNYATKLYHEQTIHHYITIYQCILQQFTRLCQRQQPVADLRLIDENTYQRLIFDWNETNHPYANKHTIAELVELQVQKTPHNTAVIFNDIELSYQQLNEQANQLAHYLKETFDIKPNDLIGLYLERSELIVVSILAILKAGGAYVPMDPNAPDVRNEFIMQDAQLKAVLTQSIYRDKLARLMPDLAVLALNQRDFIDNLQRYSIENVQTKTTPADLAYVIYTSGTTGKPKGTLIEQHNINRLVINANYTEIDCSDRLLSISGYQFDASTYDIFGSLLNGACVVIAAKDVFLDLAQFDQLICDKKITNFFATTTFFNALVDYELTNLKQLNYILVGGEALSAVHVNKFRSLYPQVKLVNAYGPTETTTFAVTYLTNHAKQPFDHSVPIGKALTNTSLYILDEYHRPVPMGAIGELYIGGAGVGRGYLHNNALTSKVFIQNPFQTLAEKEQGYNGKIYKTGDLVRYLADGNIDYIGRNDFQIKIRGFRVELTEIEARLVSHPDIQQAAVLALNTGAGTKYLAAYYVAKQPLNDVNLVAYLQQSLPEYMLPAVFIHLDAMPMNMNGKMDRKALPIPLLTNDESYTAPSNDTEVIFCQTFAKILGLDANTISIDDDFFKLGGDSISSIQLANRIKQSLGYYLSIKEIFNFRTVRALSDFVSGNKNTPPITIKAEQGILDGSMALAPIQQWFFRDAAQGKLPDFAHWNQSFLLHVPELDIDLLKLSVVKLLEYHDMLRMTYEHSQTPSYQPLPDELPFDVANIAGYSADKITQLLTDWQSHFKFNQGLLCHIGYLTGYADHSARIHVAVHHLNIDAVSWRIIKDDLQTIYQFFVQQSVLDPSMSAEAILGNKGTSYRQWVNQQQDYLPLANHEQAYWQTVLADLPSYHEHINHYRTDSLYHTKIQLSNVQTQWLLCQANQAYGTEINDILLTALAQSLKLAFNYDEHYVLLEGHGREDLFDDIDINNTVGWFTSMFPVKLVATNDNVVQNVASIKDSLRSIPHHGIGYGILIGYIDQALPAICFNYLGQFDSSQSNRSQQICQWRFSDEESGLSMSSRNRTTDFLSLNGAIIDEQLQFTITGYVSAEQGERFSMIFSEQLAHLIHQLTQCDRTYLTQADINQIISPILLNSLQMDREVEAIFPANSLQQGFIYHAAAQGELDNAYRIQMIWDYYNPIKAELLKQAWQLTQAKYPALRLRFSWDEELIQIIDKQSGFDWQFIDLSELNPAQQSLSINALVEQDELISYDLTKGNLFRIYLIKRAENDFCCLFNNHHAILDGWSLPILLNDVHHNYLALLNHQVLAPETDKSYLAAQSFLQTQIHETQLFWQNYLNIELEQENLASLLKPNVRHINLSEHKLVEDPQEIATVFKPELCRQLKALCKHNGFTLNALIQYCWHQQLSVFGNATTTVIGMTVSGRNLPIDGIENSVGLYINTLPVILTHTNDSVIDHIKKLQIQINDVNNHSNINLIELQKAGTRLFNSLFVFENYPISQSDQEQLTFVFKEGKEKLDYPLGVVAFDRDGEVTVKIKYAGELFSQSAIERLLQGIVLTLTQLIENPTIDIKALDLLTKAEKQQLLVSNSHHNIVPFERHKLVSELFEEQVQKTPHHIAIVYEQVALTYQSLNEQANQLANYLRQQIMIYPDDLIALYLDKSHYMIISILAVLKAGAAYVPISPSTPAERIELILNDTQAKGILTHAHYQTDLSALNTEKKPTIIAVDQPNVLEMVAQCDHNNIDTTTQANNLAYIIYTSGTTGQPKGVMIEHHGISNLATVQQAILDLEPDETKQSQKNVLWYSNYIFDAHAFEIYNALLNGHNLHILSESKRLDFMALAQYIEDNRIDFAFIPPALLDQDMALQLPVLTVGGEAISTELVQRYCQQGVKLINVYGPSETTVWAMAHHYRKDDLNTNLGQAIYNVTLYILDEHLRLVPPGVTGELYIGGAGVGRGYLNNPDSTKQSFICNPFQTSEEQVQNYNGRIYKTGDLVRHLPDGNIEYIGRNDFQVKIRGFRIELGEIESRLISHPQIKQALVLALNNRAGNKYLAAYYVADSQLEQAVISDYLQQSLPEYMLPAAFVHLHAMPVNINGKVDRKALPIPDFVMQTDYVAPQTSTELQLVNEVSTLLGLDVSSVSITDDFFRLGGNSILAIKLSNNIARIFDRAIRVADIFAYRTVQALAQYVDASNDQCQTITIIPVVDEQDQRLSFAQERLWFIDCYEGGSNAYNIPLVFKLLPKTQLPVVEQVIQAIMQRHEILRTLIKTNQDDVGYQQVVSLEQMPITINTINCHSQEALDKAIHCHVHRVFALAHEFPISVNHYSFADNDYMSIVIHHIAFDGWSVDLFINEFTHLYRYFMLIAQGNSALVASYNLPPVEVQYKDFALWQRNYLQGKVLDEQLQFWQQKLAHFEPLNLPTDYVRPLQIDYSGADVAFTFDVKLSKQIRRLASELNVSVYSVLLSGFYLLLSSFSNQKDIVVGSPVAGRHHQGIENTIGFFVNTLALRQCIDPKTSLTDFISQTSQLVEQAQDHQDLPFERLVDVLAVEKDASRHPIFQVMFGVQSFGSSSQGGEEDKLLEIYKSDHTHYQTAKFDMTVMLDDSKPVISGLFNYATKLYNQATIEHYITVYQGILQQFMKMKQQQQPLTELSLVDTATYQKLIFDWNKTRCDYPTDVTVHQLFERQVLRTPNNLALVYESDRLTYQELNEQANQLAHYLREQFDIQPDDLIALCLERSKYMLISILAILKAGGAYVPMDPNAPEDRIGYMLCDTQAKVVLTTDLSYDKVKPLVSTDQAALNLQSLQTSRMLSQYPTSNPAPWAKPKNLAYVIYTSGTTGNPKGVMLEHQGAVNRIVWMHNEYPITEQDHILQKTNYTFDVSVWELFWANWYGACIVFAHSELYKDNVYLSELIESEQITVLHFVPSMLVAFVETLEAQPDLQPKVQGLKYLFCSGEALNLYEVKKCQKLMPSCQIHNLYGPTEATVDVLYYDCNNPDIAQVLIGKPIANTSAYVLNELLQPVPIGGIGELFIGGDNVARGYLNNVPLSNERFITNPFQTATEKAQQYNGRIYKTGDLVRALSDGNIEYLGRNDFQVKIRGFRIELGEIEARLTQYAGVKHSIVIAHEQASGSKFLVAYYLADNEIDSPLLQAHLHETLPAYMVPSAFIHLSELPITSNGKLNRRALPKPELTDKVEYVAPENSIEVTLTEIFGNILKIAAQDISMQDSFFKLGGNSILAMMLNNRINNTLKIKLRLVDILSVRTIRELATKIATAQQQFNPIVEFNIANDKPKMFMIHPGLGGCDVYMSLANKLSAKYSCFGVDSYNLYHDDRIDDLKVLAQYYLDYLDKVVKKGEPITLLGWSLGGNIALEMAIQLESRGIKNIKIYLLDTWLLNPGDLNADVSPIDLNDVKNRFNIPEHLSDKLESMVRVDNKLVTQHLSAKLKTSQIVFFKAKHTHRSHELSQKYTLNNIDTYLDNLSQLKWIEIDCDHYTILAKELDIIEHIR</sequence>
<reference evidence="5 6" key="1">
    <citation type="submission" date="2018-10" db="EMBL/GenBank/DDBJ databases">
        <title>Genomic Encyclopedia of Type Strains, Phase IV (KMG-IV): sequencing the most valuable type-strain genomes for metagenomic binning, comparative biology and taxonomic classification.</title>
        <authorList>
            <person name="Goeker M."/>
        </authorList>
    </citation>
    <scope>NUCLEOTIDE SEQUENCE [LARGE SCALE GENOMIC DNA]</scope>
    <source>
        <strain evidence="5 6">DSM 22228</strain>
    </source>
</reference>
<dbReference type="FunFam" id="2.30.38.10:FF:000001">
    <property type="entry name" value="Non-ribosomal peptide synthetase PvdI"/>
    <property type="match status" value="1"/>
</dbReference>
<dbReference type="Gene3D" id="3.30.559.30">
    <property type="entry name" value="Nonribosomal peptide synthetase, condensation domain"/>
    <property type="match status" value="5"/>
</dbReference>
<evidence type="ECO:0000313" key="5">
    <source>
        <dbReference type="EMBL" id="RKS87532.1"/>
    </source>
</evidence>
<dbReference type="SUPFAM" id="SSF56801">
    <property type="entry name" value="Acetyl-CoA synthetase-like"/>
    <property type="match status" value="4"/>
</dbReference>
<dbReference type="RefSeq" id="WP_121144421.1">
    <property type="nucleotide sequence ID" value="NZ_RBWY01000001.1"/>
</dbReference>
<dbReference type="GO" id="GO:0005737">
    <property type="term" value="C:cytoplasm"/>
    <property type="evidence" value="ECO:0007669"/>
    <property type="project" value="TreeGrafter"/>
</dbReference>
<dbReference type="PANTHER" id="PTHR45527">
    <property type="entry name" value="NONRIBOSOMAL PEPTIDE SYNTHETASE"/>
    <property type="match status" value="1"/>
</dbReference>
<dbReference type="SUPFAM" id="SSF47336">
    <property type="entry name" value="ACP-like"/>
    <property type="match status" value="4"/>
</dbReference>
<dbReference type="GO" id="GO:0003824">
    <property type="term" value="F:catalytic activity"/>
    <property type="evidence" value="ECO:0007669"/>
    <property type="project" value="InterPro"/>
</dbReference>
<dbReference type="Gene3D" id="3.30.300.30">
    <property type="match status" value="4"/>
</dbReference>
<dbReference type="InterPro" id="IPR023213">
    <property type="entry name" value="CAT-like_dom_sf"/>
</dbReference>
<feature type="domain" description="Carrier" evidence="4">
    <location>
        <begin position="2052"/>
        <end position="2129"/>
    </location>
</feature>
<feature type="domain" description="Carrier" evidence="4">
    <location>
        <begin position="975"/>
        <end position="1052"/>
    </location>
</feature>
<evidence type="ECO:0000259" key="4">
    <source>
        <dbReference type="PROSITE" id="PS50075"/>
    </source>
</evidence>
<organism evidence="5 6">
    <name type="scientific">Orbus hercynius</name>
    <dbReference type="NCBI Taxonomy" id="593135"/>
    <lineage>
        <taxon>Bacteria</taxon>
        <taxon>Pseudomonadati</taxon>
        <taxon>Pseudomonadota</taxon>
        <taxon>Gammaproteobacteria</taxon>
        <taxon>Orbales</taxon>
        <taxon>Orbaceae</taxon>
        <taxon>Orbus</taxon>
    </lineage>
</organism>
<dbReference type="SUPFAM" id="SSF52777">
    <property type="entry name" value="CoA-dependent acyltransferases"/>
    <property type="match status" value="10"/>
</dbReference>
<dbReference type="PROSITE" id="PS50075">
    <property type="entry name" value="CARRIER"/>
    <property type="match status" value="4"/>
</dbReference>
<dbReference type="FunFam" id="3.30.300.30:FF:000010">
    <property type="entry name" value="Enterobactin synthetase component F"/>
    <property type="match status" value="4"/>
</dbReference>
<dbReference type="InterPro" id="IPR010071">
    <property type="entry name" value="AA_adenyl_dom"/>
</dbReference>
<comment type="caution">
    <text evidence="5">The sequence shown here is derived from an EMBL/GenBank/DDBJ whole genome shotgun (WGS) entry which is preliminary data.</text>
</comment>
<dbReference type="Proteomes" id="UP000278542">
    <property type="component" value="Unassembled WGS sequence"/>
</dbReference>
<dbReference type="Pfam" id="PF00668">
    <property type="entry name" value="Condensation"/>
    <property type="match status" value="5"/>
</dbReference>
<dbReference type="Pfam" id="PF13193">
    <property type="entry name" value="AMP-binding_C"/>
    <property type="match status" value="3"/>
</dbReference>
<keyword evidence="3" id="KW-0597">Phosphoprotein</keyword>
<dbReference type="EMBL" id="RBWY01000001">
    <property type="protein sequence ID" value="RKS87532.1"/>
    <property type="molecule type" value="Genomic_DNA"/>
</dbReference>
<dbReference type="Pfam" id="PF00501">
    <property type="entry name" value="AMP-binding"/>
    <property type="match status" value="4"/>
</dbReference>
<feature type="domain" description="Carrier" evidence="4">
    <location>
        <begin position="4656"/>
        <end position="4733"/>
    </location>
</feature>
<keyword evidence="2" id="KW-0596">Phosphopantetheine</keyword>
<name>A0A495RJ17_9GAMM</name>
<dbReference type="GO" id="GO:0043041">
    <property type="term" value="P:amino acid activation for nonribosomal peptide biosynthetic process"/>
    <property type="evidence" value="ECO:0007669"/>
    <property type="project" value="TreeGrafter"/>
</dbReference>
<dbReference type="InterPro" id="IPR025110">
    <property type="entry name" value="AMP-bd_C"/>
</dbReference>
<dbReference type="PROSITE" id="PS00455">
    <property type="entry name" value="AMP_BINDING"/>
    <property type="match status" value="3"/>
</dbReference>
<dbReference type="CDD" id="cd12117">
    <property type="entry name" value="A_NRPS_Srf_like"/>
    <property type="match status" value="2"/>
</dbReference>